<proteinExistence type="predicted"/>
<dbReference type="AlphaFoldDB" id="A0A1C3XJ11"/>
<evidence type="ECO:0000256" key="1">
    <source>
        <dbReference type="ARBA" id="ARBA00022448"/>
    </source>
</evidence>
<sequence>MTRFCPGCSKSKPESAFYRQSRRRSAMLICKDCHKARASARRVKRRAETSEEVRTEMSEKEYIEAVETASGRRRATIKEACRYGKFPHTML</sequence>
<evidence type="ECO:0000313" key="6">
    <source>
        <dbReference type="EMBL" id="SCB52253.1"/>
    </source>
</evidence>
<evidence type="ECO:0000256" key="2">
    <source>
        <dbReference type="ARBA" id="ARBA00022617"/>
    </source>
</evidence>
<evidence type="ECO:0000256" key="5">
    <source>
        <dbReference type="ARBA" id="ARBA00023004"/>
    </source>
</evidence>
<dbReference type="GO" id="GO:0046872">
    <property type="term" value="F:metal ion binding"/>
    <property type="evidence" value="ECO:0007669"/>
    <property type="project" value="UniProtKB-KW"/>
</dbReference>
<protein>
    <submittedName>
        <fullName evidence="6">Uncharacterized protein</fullName>
    </submittedName>
</protein>
<accession>A0A1C3XJ11</accession>
<organism evidence="6 7">
    <name type="scientific">Bradyrhizobium yuanmingense</name>
    <dbReference type="NCBI Taxonomy" id="108015"/>
    <lineage>
        <taxon>Bacteria</taxon>
        <taxon>Pseudomonadati</taxon>
        <taxon>Pseudomonadota</taxon>
        <taxon>Alphaproteobacteria</taxon>
        <taxon>Hyphomicrobiales</taxon>
        <taxon>Nitrobacteraceae</taxon>
        <taxon>Bradyrhizobium</taxon>
    </lineage>
</organism>
<keyword evidence="3" id="KW-0479">Metal-binding</keyword>
<reference evidence="6 7" key="1">
    <citation type="submission" date="2016-08" db="EMBL/GenBank/DDBJ databases">
        <authorList>
            <person name="Seilhamer J.J."/>
        </authorList>
    </citation>
    <scope>NUCLEOTIDE SEQUENCE [LARGE SCALE GENOMIC DNA]</scope>
    <source>
        <strain evidence="6 7">CCBAU 10071</strain>
    </source>
</reference>
<keyword evidence="4" id="KW-0249">Electron transport</keyword>
<dbReference type="Proteomes" id="UP000183174">
    <property type="component" value="Unassembled WGS sequence"/>
</dbReference>
<keyword evidence="2" id="KW-0349">Heme</keyword>
<dbReference type="Gene3D" id="1.10.3820.10">
    <property type="entry name" value="Di-heme elbow motif domain"/>
    <property type="match status" value="1"/>
</dbReference>
<keyword evidence="5" id="KW-0408">Iron</keyword>
<dbReference type="InterPro" id="IPR038266">
    <property type="entry name" value="NapC/NirT_cytc_sf"/>
</dbReference>
<evidence type="ECO:0000256" key="3">
    <source>
        <dbReference type="ARBA" id="ARBA00022723"/>
    </source>
</evidence>
<dbReference type="EMBL" id="FMAE01000030">
    <property type="protein sequence ID" value="SCB52253.1"/>
    <property type="molecule type" value="Genomic_DNA"/>
</dbReference>
<evidence type="ECO:0000256" key="4">
    <source>
        <dbReference type="ARBA" id="ARBA00022982"/>
    </source>
</evidence>
<evidence type="ECO:0000313" key="7">
    <source>
        <dbReference type="Proteomes" id="UP000183174"/>
    </source>
</evidence>
<name>A0A1C3XJ11_9BRAD</name>
<keyword evidence="1" id="KW-0813">Transport</keyword>
<gene>
    <name evidence="6" type="ORF">GA0061099_10308</name>
</gene>